<organism evidence="1 2">
    <name type="scientific">Moellerella wisconsensis</name>
    <dbReference type="NCBI Taxonomy" id="158849"/>
    <lineage>
        <taxon>Bacteria</taxon>
        <taxon>Pseudomonadati</taxon>
        <taxon>Pseudomonadota</taxon>
        <taxon>Gammaproteobacteria</taxon>
        <taxon>Enterobacterales</taxon>
        <taxon>Morganellaceae</taxon>
        <taxon>Moellerella</taxon>
    </lineage>
</organism>
<protein>
    <submittedName>
        <fullName evidence="1">Uncharacterized protein</fullName>
    </submittedName>
</protein>
<evidence type="ECO:0000313" key="1">
    <source>
        <dbReference type="EMBL" id="UNH30103.1"/>
    </source>
</evidence>
<proteinExistence type="predicted"/>
<dbReference type="EMBL" id="CP093245">
    <property type="protein sequence ID" value="UNH30103.1"/>
    <property type="molecule type" value="Genomic_DNA"/>
</dbReference>
<dbReference type="Proteomes" id="UP000829116">
    <property type="component" value="Chromosome"/>
</dbReference>
<sequence length="91" mass="9953">MEFKGTPAPWHYNGNHRAAVEGSTTDMVASVYPMHYENAEEMKANAHLIAAAPELLSELIRLRNIVASYKQDSGDNLDITDAVIAKAPGQQ</sequence>
<dbReference type="AlphaFoldDB" id="A0A9Q8Q1Q7"/>
<gene>
    <name evidence="1" type="ORF">MNY72_12225</name>
</gene>
<name>A0A9Q8Q1Q7_9GAMM</name>
<accession>A0A9Q8Q1Q7</accession>
<reference evidence="1" key="1">
    <citation type="submission" date="2022-03" db="EMBL/GenBank/DDBJ databases">
        <title>ESBL-producing Moellerella wisconsensis and Escherichia marmotae isolated from wild game meat.</title>
        <authorList>
            <person name="Biggel M."/>
        </authorList>
    </citation>
    <scope>NUCLEOTIDE SEQUENCE</scope>
    <source>
        <strain evidence="1">W51</strain>
    </source>
</reference>
<evidence type="ECO:0000313" key="2">
    <source>
        <dbReference type="Proteomes" id="UP000829116"/>
    </source>
</evidence>
<dbReference type="RefSeq" id="WP_241541941.1">
    <property type="nucleotide sequence ID" value="NZ_CAWQWN010000001.1"/>
</dbReference>